<dbReference type="Pfam" id="PF14534">
    <property type="entry name" value="DUF4440"/>
    <property type="match status" value="1"/>
</dbReference>
<dbReference type="InterPro" id="IPR011944">
    <property type="entry name" value="Steroid_delta5-4_isomerase"/>
</dbReference>
<protein>
    <submittedName>
        <fullName evidence="2">SgcJ/EcaC family oxidoreductase</fullName>
    </submittedName>
</protein>
<dbReference type="RefSeq" id="WP_196992322.1">
    <property type="nucleotide sequence ID" value="NZ_JADWYR010000002.1"/>
</dbReference>
<proteinExistence type="predicted"/>
<reference evidence="2" key="1">
    <citation type="submission" date="2020-11" db="EMBL/GenBank/DDBJ databases">
        <title>Bacterial whole genome sequence for Panacibacter sp. DH6.</title>
        <authorList>
            <person name="Le V."/>
            <person name="Ko S."/>
            <person name="Ahn C.-Y."/>
            <person name="Oh H.-M."/>
        </authorList>
    </citation>
    <scope>NUCLEOTIDE SEQUENCE</scope>
    <source>
        <strain evidence="2">DH6</strain>
    </source>
</reference>
<dbReference type="InterPro" id="IPR027843">
    <property type="entry name" value="DUF4440"/>
</dbReference>
<evidence type="ECO:0000313" key="3">
    <source>
        <dbReference type="Proteomes" id="UP000628448"/>
    </source>
</evidence>
<keyword evidence="3" id="KW-1185">Reference proteome</keyword>
<organism evidence="2 3">
    <name type="scientific">Panacibacter microcysteis</name>
    <dbReference type="NCBI Taxonomy" id="2793269"/>
    <lineage>
        <taxon>Bacteria</taxon>
        <taxon>Pseudomonadati</taxon>
        <taxon>Bacteroidota</taxon>
        <taxon>Chitinophagia</taxon>
        <taxon>Chitinophagales</taxon>
        <taxon>Chitinophagaceae</taxon>
        <taxon>Panacibacter</taxon>
    </lineage>
</organism>
<dbReference type="EMBL" id="JADWYR010000002">
    <property type="protein sequence ID" value="MBG9378282.1"/>
    <property type="molecule type" value="Genomic_DNA"/>
</dbReference>
<dbReference type="Proteomes" id="UP000628448">
    <property type="component" value="Unassembled WGS sequence"/>
</dbReference>
<name>A0A931GZN2_9BACT</name>
<dbReference type="Gene3D" id="3.10.450.50">
    <property type="match status" value="1"/>
</dbReference>
<dbReference type="InterPro" id="IPR032710">
    <property type="entry name" value="NTF2-like_dom_sf"/>
</dbReference>
<dbReference type="NCBIfam" id="TIGR02246">
    <property type="entry name" value="SgcJ/EcaC family oxidoreductase"/>
    <property type="match status" value="1"/>
</dbReference>
<feature type="domain" description="DUF4440" evidence="1">
    <location>
        <begin position="31"/>
        <end position="142"/>
    </location>
</feature>
<comment type="caution">
    <text evidence="2">The sequence shown here is derived from an EMBL/GenBank/DDBJ whole genome shotgun (WGS) entry which is preliminary data.</text>
</comment>
<dbReference type="AlphaFoldDB" id="A0A931GZN2"/>
<evidence type="ECO:0000313" key="2">
    <source>
        <dbReference type="EMBL" id="MBG9378282.1"/>
    </source>
</evidence>
<sequence length="162" mass="18259">MNLAIPPTNHTYALYAITLGDYVENAAEKQIRQVFDHMKQAWANADAASFGECFTEDSDFVSFRGEHYKGKASNIAAHEKSFSGMLKNSSLYINIKSIRFLNETMAVVHAEGTVLKEYETATNCKLSYTTNILIKENGVWKITSFHNSKKHRKGLFSRLLGI</sequence>
<gene>
    <name evidence="2" type="ORF">I5907_18740</name>
</gene>
<dbReference type="SUPFAM" id="SSF54427">
    <property type="entry name" value="NTF2-like"/>
    <property type="match status" value="1"/>
</dbReference>
<evidence type="ECO:0000259" key="1">
    <source>
        <dbReference type="Pfam" id="PF14534"/>
    </source>
</evidence>
<accession>A0A931GZN2</accession>